<dbReference type="PANTHER" id="PTHR34874">
    <property type="entry name" value="PROTEIN YCHN"/>
    <property type="match status" value="1"/>
</dbReference>
<dbReference type="SUPFAM" id="SSF75169">
    <property type="entry name" value="DsrEFH-like"/>
    <property type="match status" value="1"/>
</dbReference>
<organism evidence="1 2">
    <name type="scientific">Candidatus Magasanikbacteria bacterium RIFCSPHIGHO2_02_FULL_45_10</name>
    <dbReference type="NCBI Taxonomy" id="1798679"/>
    <lineage>
        <taxon>Bacteria</taxon>
        <taxon>Candidatus Magasanikiibacteriota</taxon>
    </lineage>
</organism>
<dbReference type="AlphaFoldDB" id="A0A1F6M9P3"/>
<sequence length="107" mass="12093">MKLGIIISQTNPETAWNAFRLANFSIKQGDEVKIFLISEGVEYEAGSSEKYNIQKQTTEFLKSNSAKILACGTCLKLRNREATNTCLMSSMKDLYELIKESDKILTF</sequence>
<dbReference type="Pfam" id="PF02635">
    <property type="entry name" value="DsrE"/>
    <property type="match status" value="1"/>
</dbReference>
<dbReference type="InterPro" id="IPR003787">
    <property type="entry name" value="Sulphur_relay_DsrE/F-like"/>
</dbReference>
<dbReference type="GO" id="GO:0005829">
    <property type="term" value="C:cytosol"/>
    <property type="evidence" value="ECO:0007669"/>
    <property type="project" value="TreeGrafter"/>
</dbReference>
<reference evidence="1 2" key="1">
    <citation type="journal article" date="2016" name="Nat. Commun.">
        <title>Thousands of microbial genomes shed light on interconnected biogeochemical processes in an aquifer system.</title>
        <authorList>
            <person name="Anantharaman K."/>
            <person name="Brown C.T."/>
            <person name="Hug L.A."/>
            <person name="Sharon I."/>
            <person name="Castelle C.J."/>
            <person name="Probst A.J."/>
            <person name="Thomas B.C."/>
            <person name="Singh A."/>
            <person name="Wilkins M.J."/>
            <person name="Karaoz U."/>
            <person name="Brodie E.L."/>
            <person name="Williams K.H."/>
            <person name="Hubbard S.S."/>
            <person name="Banfield J.F."/>
        </authorList>
    </citation>
    <scope>NUCLEOTIDE SEQUENCE [LARGE SCALE GENOMIC DNA]</scope>
</reference>
<dbReference type="PANTHER" id="PTHR34874:SF1">
    <property type="entry name" value="PROTEIN YCHN"/>
    <property type="match status" value="1"/>
</dbReference>
<evidence type="ECO:0000313" key="1">
    <source>
        <dbReference type="EMBL" id="OGH68346.1"/>
    </source>
</evidence>
<evidence type="ECO:0000313" key="2">
    <source>
        <dbReference type="Proteomes" id="UP000176413"/>
    </source>
</evidence>
<dbReference type="Gene3D" id="3.40.1260.10">
    <property type="entry name" value="DsrEFH-like"/>
    <property type="match status" value="1"/>
</dbReference>
<protein>
    <submittedName>
        <fullName evidence="1">Sulfur reduction protein DsrE</fullName>
    </submittedName>
</protein>
<accession>A0A1F6M9P3</accession>
<dbReference type="EMBL" id="MFQA01000046">
    <property type="protein sequence ID" value="OGH68346.1"/>
    <property type="molecule type" value="Genomic_DNA"/>
</dbReference>
<proteinExistence type="predicted"/>
<comment type="caution">
    <text evidence="1">The sequence shown here is derived from an EMBL/GenBank/DDBJ whole genome shotgun (WGS) entry which is preliminary data.</text>
</comment>
<gene>
    <name evidence="1" type="ORF">A3D53_03575</name>
</gene>
<dbReference type="Proteomes" id="UP000176413">
    <property type="component" value="Unassembled WGS sequence"/>
</dbReference>
<dbReference type="InterPro" id="IPR027396">
    <property type="entry name" value="DsrEFH-like"/>
</dbReference>
<name>A0A1F6M9P3_9BACT</name>